<evidence type="ECO:0000313" key="9">
    <source>
        <dbReference type="Proteomes" id="UP000544122"/>
    </source>
</evidence>
<evidence type="ECO:0000256" key="1">
    <source>
        <dbReference type="ARBA" id="ARBA00002285"/>
    </source>
</evidence>
<dbReference type="SUPFAM" id="SSF55620">
    <property type="entry name" value="Tetrahydrobiopterin biosynthesis enzymes-like"/>
    <property type="match status" value="1"/>
</dbReference>
<dbReference type="RefSeq" id="WP_171580331.1">
    <property type="nucleotide sequence ID" value="NZ_JAAVLX010000004.1"/>
</dbReference>
<dbReference type="InterPro" id="IPR038418">
    <property type="entry name" value="6-PTP_synth/QueD_sf"/>
</dbReference>
<dbReference type="Gene3D" id="3.30.479.10">
    <property type="entry name" value="6-pyruvoyl tetrahydropterin synthase/QueD"/>
    <property type="match status" value="1"/>
</dbReference>
<accession>A0A7Y4LWX3</accession>
<name>A0A7Y4LWX3_9BRAD</name>
<comment type="catalytic activity">
    <reaction evidence="7">
        <text>7,8-dihydroneopterin 3'-triphosphate + H2O = 6-carboxy-5,6,7,8-tetrahydropterin + triphosphate + acetaldehyde + 2 H(+)</text>
        <dbReference type="Rhea" id="RHEA:27966"/>
        <dbReference type="ChEBI" id="CHEBI:15343"/>
        <dbReference type="ChEBI" id="CHEBI:15377"/>
        <dbReference type="ChEBI" id="CHEBI:15378"/>
        <dbReference type="ChEBI" id="CHEBI:18036"/>
        <dbReference type="ChEBI" id="CHEBI:58462"/>
        <dbReference type="ChEBI" id="CHEBI:61032"/>
        <dbReference type="EC" id="4.1.2.50"/>
    </reaction>
</comment>
<keyword evidence="9" id="KW-1185">Reference proteome</keyword>
<comment type="pathway">
    <text evidence="2">Purine metabolism; 7-cyano-7-deazaguanine biosynthesis.</text>
</comment>
<dbReference type="InterPro" id="IPR007115">
    <property type="entry name" value="6-PTP_synth/QueD"/>
</dbReference>
<evidence type="ECO:0000256" key="5">
    <source>
        <dbReference type="ARBA" id="ARBA00018141"/>
    </source>
</evidence>
<dbReference type="EC" id="4.1.2.50" evidence="4"/>
<dbReference type="EMBL" id="JAAVLX010000004">
    <property type="protein sequence ID" value="NOJ41130.1"/>
    <property type="molecule type" value="Genomic_DNA"/>
</dbReference>
<comment type="similarity">
    <text evidence="3">Belongs to the PTPS family. QueD subfamily.</text>
</comment>
<dbReference type="Pfam" id="PF01242">
    <property type="entry name" value="PTPS"/>
    <property type="match status" value="1"/>
</dbReference>
<organism evidence="8 9">
    <name type="scientific">Bradyrhizobium australiense</name>
    <dbReference type="NCBI Taxonomy" id="2721161"/>
    <lineage>
        <taxon>Bacteria</taxon>
        <taxon>Pseudomonadati</taxon>
        <taxon>Pseudomonadota</taxon>
        <taxon>Alphaproteobacteria</taxon>
        <taxon>Hyphomicrobiales</taxon>
        <taxon>Nitrobacteraceae</taxon>
        <taxon>Bradyrhizobium</taxon>
    </lineage>
</organism>
<evidence type="ECO:0000256" key="7">
    <source>
        <dbReference type="ARBA" id="ARBA00048807"/>
    </source>
</evidence>
<evidence type="ECO:0000313" key="8">
    <source>
        <dbReference type="EMBL" id="NOJ41130.1"/>
    </source>
</evidence>
<sequence>MATGLLSQPSSPPIAPAAAGPIYRSTKTYGHSEGLSCCFRQWRATHSHCNLLHGYALSFAFVFGTRELDECNWCFDFGDLKEVKAWLHHMFDHTTLVAADDPHLPVFESLQRTGLAELRVLPAVGCEAVARHAFDHVSDYVAKKTAARVWLESVEVREHSGNSAIYCNPAEP</sequence>
<reference evidence="8 9" key="1">
    <citation type="submission" date="2020-03" db="EMBL/GenBank/DDBJ databases">
        <title>Bradyrhizobium diversity isolated from nodules of Indigofera sp.</title>
        <authorList>
            <person name="Klepa M."/>
            <person name="Helene L."/>
            <person name="Hungria M."/>
        </authorList>
    </citation>
    <scope>NUCLEOTIDE SEQUENCE [LARGE SCALE GENOMIC DNA]</scope>
    <source>
        <strain evidence="8 9">WSM 1791</strain>
    </source>
</reference>
<comment type="function">
    <text evidence="1">Catalyzes the conversion of 7,8-dihydroneopterin triphosphate (H2NTP) to 6-carboxy-5,6,7,8-tetrahydropterin (CPH4) and acetaldehyde.</text>
</comment>
<dbReference type="UniPathway" id="UPA00391"/>
<evidence type="ECO:0000256" key="4">
    <source>
        <dbReference type="ARBA" id="ARBA00012982"/>
    </source>
</evidence>
<dbReference type="Proteomes" id="UP000544122">
    <property type="component" value="Unassembled WGS sequence"/>
</dbReference>
<evidence type="ECO:0000256" key="3">
    <source>
        <dbReference type="ARBA" id="ARBA00008900"/>
    </source>
</evidence>
<comment type="caution">
    <text evidence="8">The sequence shown here is derived from an EMBL/GenBank/DDBJ whole genome shotgun (WGS) entry which is preliminary data.</text>
</comment>
<evidence type="ECO:0000256" key="6">
    <source>
        <dbReference type="ARBA" id="ARBA00031449"/>
    </source>
</evidence>
<evidence type="ECO:0000256" key="2">
    <source>
        <dbReference type="ARBA" id="ARBA00005061"/>
    </source>
</evidence>
<proteinExistence type="inferred from homology"/>
<protein>
    <recommendedName>
        <fullName evidence="5">6-carboxy-5,6,7,8-tetrahydropterin synthase</fullName>
        <ecNumber evidence="4">4.1.2.50</ecNumber>
    </recommendedName>
    <alternativeName>
        <fullName evidence="6">Queuosine biosynthesis protein QueD</fullName>
    </alternativeName>
</protein>
<dbReference type="AlphaFoldDB" id="A0A7Y4LWX3"/>
<gene>
    <name evidence="8" type="ORF">HCN58_16235</name>
</gene>
<dbReference type="GO" id="GO:0070497">
    <property type="term" value="F:6-carboxytetrahydropterin synthase activity"/>
    <property type="evidence" value="ECO:0007669"/>
    <property type="project" value="UniProtKB-EC"/>
</dbReference>